<proteinExistence type="predicted"/>
<name>A0ABV3XB75_9ACTN</name>
<dbReference type="EMBL" id="JBFNXQ010000005">
    <property type="protein sequence ID" value="MEX5717363.1"/>
    <property type="molecule type" value="Genomic_DNA"/>
</dbReference>
<dbReference type="Proteomes" id="UP001560045">
    <property type="component" value="Unassembled WGS sequence"/>
</dbReference>
<protein>
    <submittedName>
        <fullName evidence="1">Uncharacterized protein</fullName>
    </submittedName>
</protein>
<comment type="caution">
    <text evidence="1">The sequence shown here is derived from an EMBL/GenBank/DDBJ whole genome shotgun (WGS) entry which is preliminary data.</text>
</comment>
<accession>A0ABV3XB75</accession>
<organism evidence="1 2">
    <name type="scientific">Geodermatophilus maliterrae</name>
    <dbReference type="NCBI Taxonomy" id="3162531"/>
    <lineage>
        <taxon>Bacteria</taxon>
        <taxon>Bacillati</taxon>
        <taxon>Actinomycetota</taxon>
        <taxon>Actinomycetes</taxon>
        <taxon>Geodermatophilales</taxon>
        <taxon>Geodermatophilaceae</taxon>
        <taxon>Geodermatophilus</taxon>
    </lineage>
</organism>
<dbReference type="RefSeq" id="WP_369203122.1">
    <property type="nucleotide sequence ID" value="NZ_JBFNXQ010000005.1"/>
</dbReference>
<gene>
    <name evidence="1" type="ORF">ABQ292_03150</name>
</gene>
<sequence>MFAPADMDDAHPSRNLILSRRLAEEAGALIGHQMLVETLRDREAHELQETVECLAAERPTAALRSHPRTEDMQ</sequence>
<evidence type="ECO:0000313" key="2">
    <source>
        <dbReference type="Proteomes" id="UP001560045"/>
    </source>
</evidence>
<keyword evidence="2" id="KW-1185">Reference proteome</keyword>
<reference evidence="1 2" key="1">
    <citation type="submission" date="2024-06" db="EMBL/GenBank/DDBJ databases">
        <title>Draft genome sequence of Geodermatophilus badlandi, a novel member of the Geodermatophilaceae isolated from badland sedimentary rocks in the Red desert, Wyoming, USA.</title>
        <authorList>
            <person name="Ben Tekaya S."/>
            <person name="Nouioui I."/>
            <person name="Flores G.M."/>
            <person name="Shaal M.N."/>
            <person name="Bredoire F."/>
            <person name="Basile F."/>
            <person name="Van Diepen L."/>
            <person name="Ward N.L."/>
        </authorList>
    </citation>
    <scope>NUCLEOTIDE SEQUENCE [LARGE SCALE GENOMIC DNA]</scope>
    <source>
        <strain evidence="1 2">WL48A</strain>
    </source>
</reference>
<evidence type="ECO:0000313" key="1">
    <source>
        <dbReference type="EMBL" id="MEX5717363.1"/>
    </source>
</evidence>